<evidence type="ECO:0000313" key="2">
    <source>
        <dbReference type="Proteomes" id="UP000647017"/>
    </source>
</evidence>
<name>A0ABQ4HSB9_9ACTN</name>
<keyword evidence="2" id="KW-1185">Reference proteome</keyword>
<protein>
    <recommendedName>
        <fullName evidence="3">Arsenate reductase</fullName>
    </recommendedName>
</protein>
<reference evidence="1 2" key="1">
    <citation type="submission" date="2021-01" db="EMBL/GenBank/DDBJ databases">
        <title>Whole genome shotgun sequence of Verrucosispora andamanensis NBRC 109075.</title>
        <authorList>
            <person name="Komaki H."/>
            <person name="Tamura T."/>
        </authorList>
    </citation>
    <scope>NUCLEOTIDE SEQUENCE [LARGE SCALE GENOMIC DNA]</scope>
    <source>
        <strain evidence="1 2">NBRC 109075</strain>
    </source>
</reference>
<evidence type="ECO:0008006" key="3">
    <source>
        <dbReference type="Google" id="ProtNLM"/>
    </source>
</evidence>
<comment type="caution">
    <text evidence="1">The sequence shown here is derived from an EMBL/GenBank/DDBJ whole genome shotgun (WGS) entry which is preliminary data.</text>
</comment>
<dbReference type="EMBL" id="BOOZ01000007">
    <property type="protein sequence ID" value="GIJ08512.1"/>
    <property type="molecule type" value="Genomic_DNA"/>
</dbReference>
<evidence type="ECO:0000313" key="1">
    <source>
        <dbReference type="EMBL" id="GIJ08512.1"/>
    </source>
</evidence>
<dbReference type="RefSeq" id="WP_204003415.1">
    <property type="nucleotide sequence ID" value="NZ_BOOZ01000007.1"/>
</dbReference>
<dbReference type="Proteomes" id="UP000647017">
    <property type="component" value="Unassembled WGS sequence"/>
</dbReference>
<sequence>MRDQDIITGEAGAGWVPDVCTLPTADRPLRLAEFDRFFADAVRAAQRVSAQHLRLWLDNATQVEETARELTARESSCCSFFAFDLSRPDPDSLTLDVRVPAGHVDVLDALAETAAAVRRQR</sequence>
<gene>
    <name evidence="1" type="ORF">Van01_17260</name>
</gene>
<accession>A0ABQ4HSB9</accession>
<proteinExistence type="predicted"/>
<organism evidence="1 2">
    <name type="scientific">Micromonospora andamanensis</name>
    <dbReference type="NCBI Taxonomy" id="1287068"/>
    <lineage>
        <taxon>Bacteria</taxon>
        <taxon>Bacillati</taxon>
        <taxon>Actinomycetota</taxon>
        <taxon>Actinomycetes</taxon>
        <taxon>Micromonosporales</taxon>
        <taxon>Micromonosporaceae</taxon>
        <taxon>Micromonospora</taxon>
    </lineage>
</organism>